<dbReference type="Proteomes" id="UP001162131">
    <property type="component" value="Unassembled WGS sequence"/>
</dbReference>
<evidence type="ECO:0000256" key="1">
    <source>
        <dbReference type="SAM" id="MobiDB-lite"/>
    </source>
</evidence>
<reference evidence="2" key="1">
    <citation type="submission" date="2021-09" db="EMBL/GenBank/DDBJ databases">
        <authorList>
            <consortium name="AG Swart"/>
            <person name="Singh M."/>
            <person name="Singh A."/>
            <person name="Seah K."/>
            <person name="Emmerich C."/>
        </authorList>
    </citation>
    <scope>NUCLEOTIDE SEQUENCE</scope>
    <source>
        <strain evidence="2">ATCC30299</strain>
    </source>
</reference>
<keyword evidence="3" id="KW-1185">Reference proteome</keyword>
<evidence type="ECO:0000313" key="3">
    <source>
        <dbReference type="Proteomes" id="UP001162131"/>
    </source>
</evidence>
<dbReference type="AlphaFoldDB" id="A0AAU9KAU3"/>
<protein>
    <submittedName>
        <fullName evidence="2">Uncharacterized protein</fullName>
    </submittedName>
</protein>
<sequence>MSEQNHWKNSYFLSKNPSFVSEQKHLEKSQNPETKNSYSPPPLRERTKPLEKSPFFDQKPTLREWTKIFLIEKILMEKKFWYISDN</sequence>
<name>A0AAU9KAU3_9CILI</name>
<gene>
    <name evidence="2" type="ORF">BSTOLATCC_MIC59968</name>
</gene>
<comment type="caution">
    <text evidence="2">The sequence shown here is derived from an EMBL/GenBank/DDBJ whole genome shotgun (WGS) entry which is preliminary data.</text>
</comment>
<accession>A0AAU9KAU3</accession>
<evidence type="ECO:0000313" key="2">
    <source>
        <dbReference type="EMBL" id="CAG9333990.1"/>
    </source>
</evidence>
<organism evidence="2 3">
    <name type="scientific">Blepharisma stoltei</name>
    <dbReference type="NCBI Taxonomy" id="1481888"/>
    <lineage>
        <taxon>Eukaryota</taxon>
        <taxon>Sar</taxon>
        <taxon>Alveolata</taxon>
        <taxon>Ciliophora</taxon>
        <taxon>Postciliodesmatophora</taxon>
        <taxon>Heterotrichea</taxon>
        <taxon>Heterotrichida</taxon>
        <taxon>Blepharismidae</taxon>
        <taxon>Blepharisma</taxon>
    </lineage>
</organism>
<feature type="region of interest" description="Disordered" evidence="1">
    <location>
        <begin position="21"/>
        <end position="54"/>
    </location>
</feature>
<dbReference type="EMBL" id="CAJZBQ010000057">
    <property type="protein sequence ID" value="CAG9333990.1"/>
    <property type="molecule type" value="Genomic_DNA"/>
</dbReference>
<proteinExistence type="predicted"/>